<dbReference type="Pfam" id="PF00505">
    <property type="entry name" value="HMG_box"/>
    <property type="match status" value="1"/>
</dbReference>
<dbReference type="SMART" id="SM00398">
    <property type="entry name" value="HMG"/>
    <property type="match status" value="1"/>
</dbReference>
<dbReference type="InterPro" id="IPR001487">
    <property type="entry name" value="Bromodomain"/>
</dbReference>
<evidence type="ECO:0000256" key="6">
    <source>
        <dbReference type="ARBA" id="ARBA00023163"/>
    </source>
</evidence>
<keyword evidence="6" id="KW-0804">Transcription</keyword>
<dbReference type="GO" id="GO:0016586">
    <property type="term" value="C:RSC-type complex"/>
    <property type="evidence" value="ECO:0007669"/>
    <property type="project" value="InterPro"/>
</dbReference>
<feature type="domain" description="Bromo" evidence="11">
    <location>
        <begin position="38"/>
        <end position="108"/>
    </location>
</feature>
<evidence type="ECO:0000259" key="11">
    <source>
        <dbReference type="PROSITE" id="PS50014"/>
    </source>
</evidence>
<evidence type="ECO:0000256" key="5">
    <source>
        <dbReference type="ARBA" id="ARBA00023117"/>
    </source>
</evidence>
<feature type="compositionally biased region" description="Basic and acidic residues" evidence="10">
    <location>
        <begin position="322"/>
        <end position="338"/>
    </location>
</feature>
<keyword evidence="3" id="KW-0156">Chromatin regulator</keyword>
<keyword evidence="5 8" id="KW-0103">Bromodomain</keyword>
<organism evidence="13">
    <name type="scientific">Aceria tosichella</name>
    <name type="common">wheat curl mite</name>
    <dbReference type="NCBI Taxonomy" id="561515"/>
    <lineage>
        <taxon>Eukaryota</taxon>
        <taxon>Metazoa</taxon>
        <taxon>Ecdysozoa</taxon>
        <taxon>Arthropoda</taxon>
        <taxon>Chelicerata</taxon>
        <taxon>Arachnida</taxon>
        <taxon>Acari</taxon>
        <taxon>Acariformes</taxon>
        <taxon>Trombidiformes</taxon>
        <taxon>Prostigmata</taxon>
        <taxon>Eupodina</taxon>
        <taxon>Eriophyoidea</taxon>
        <taxon>Eriophyidae</taxon>
        <taxon>Eriophyinae</taxon>
        <taxon>Aceriini</taxon>
        <taxon>Aceria</taxon>
    </lineage>
</organism>
<keyword evidence="7 9" id="KW-0539">Nucleus</keyword>
<sequence length="442" mass="51173">MRPPLVPQLVPINEHDPKHIKTMKLCFNHLVEYREPKTNRIVIALFMCLPSRKDFSKYFDIIKRPISMYEIRKRIEQNHYRTEEECIDDFKLMFSNCRYFNEDDSQIFKDAVKLEELLLKKYQQVKRENGGSNGGAPRFIPHTNNSNGLPNDLDSNSSSNISYSQDDNNIGMLFNNDSISSSIASPSSESKPTKRSKRDPNAPKTKRLLTGYIIYAAEVRKEYVDKHPKEDFGFISRLIGNDWKALPADLKKAYDQRAAVHNKKLQEKALRDRDTMTPGSQPHDTPQSVTNGTKTPKPSKKKMAKLALEHARMDHTPTPYHNHHEDSFSSPFRQHDGKPTTTETATQTAPIRFVEPPTRRRFAYYESFRRYIEGLDVINKDLLAEETAVPSSERLFESTSKWLGAGIGRYESTEAALWALRDFMLQDSDTMRWNMQPYEENR</sequence>
<dbReference type="PANTHER" id="PTHR16062:SF19">
    <property type="entry name" value="PROTEIN POLYBROMO-1"/>
    <property type="match status" value="1"/>
</dbReference>
<dbReference type="GO" id="GO:0003677">
    <property type="term" value="F:DNA binding"/>
    <property type="evidence" value="ECO:0007669"/>
    <property type="project" value="UniProtKB-UniRule"/>
</dbReference>
<feature type="compositionally biased region" description="Low complexity" evidence="10">
    <location>
        <begin position="181"/>
        <end position="190"/>
    </location>
</feature>
<dbReference type="PROSITE" id="PS50118">
    <property type="entry name" value="HMG_BOX_2"/>
    <property type="match status" value="1"/>
</dbReference>
<dbReference type="PANTHER" id="PTHR16062">
    <property type="entry name" value="SWI/SNF-RELATED"/>
    <property type="match status" value="1"/>
</dbReference>
<feature type="region of interest" description="Disordered" evidence="10">
    <location>
        <begin position="181"/>
        <end position="205"/>
    </location>
</feature>
<dbReference type="InterPro" id="IPR036427">
    <property type="entry name" value="Bromodomain-like_sf"/>
</dbReference>
<evidence type="ECO:0000256" key="1">
    <source>
        <dbReference type="ARBA" id="ARBA00004123"/>
    </source>
</evidence>
<feature type="region of interest" description="Disordered" evidence="10">
    <location>
        <begin position="127"/>
        <end position="162"/>
    </location>
</feature>
<evidence type="ECO:0000256" key="2">
    <source>
        <dbReference type="ARBA" id="ARBA00022737"/>
    </source>
</evidence>
<dbReference type="AlphaFoldDB" id="A0A6G1SKV4"/>
<reference evidence="13" key="1">
    <citation type="submission" date="2018-10" db="EMBL/GenBank/DDBJ databases">
        <title>Transcriptome assembly of Aceria tosichella (Wheat curl mite) Type 2.</title>
        <authorList>
            <person name="Scully E.D."/>
            <person name="Geib S.M."/>
            <person name="Palmer N.A."/>
            <person name="Gupta A.K."/>
            <person name="Sarath G."/>
            <person name="Tatineni S."/>
        </authorList>
    </citation>
    <scope>NUCLEOTIDE SEQUENCE</scope>
    <source>
        <strain evidence="13">LincolnNE</strain>
    </source>
</reference>
<feature type="DNA-binding region" description="HMG box" evidence="9">
    <location>
        <begin position="205"/>
        <end position="273"/>
    </location>
</feature>
<dbReference type="InterPro" id="IPR037382">
    <property type="entry name" value="Rsc/polybromo"/>
</dbReference>
<dbReference type="Gene3D" id="1.20.920.10">
    <property type="entry name" value="Bromodomain-like"/>
    <property type="match status" value="1"/>
</dbReference>
<feature type="compositionally biased region" description="Low complexity" evidence="10">
    <location>
        <begin position="144"/>
        <end position="162"/>
    </location>
</feature>
<dbReference type="Gene3D" id="1.10.30.10">
    <property type="entry name" value="High mobility group box domain"/>
    <property type="match status" value="1"/>
</dbReference>
<dbReference type="EMBL" id="GGYP01005821">
    <property type="protein sequence ID" value="MDE50592.1"/>
    <property type="molecule type" value="Transcribed_RNA"/>
</dbReference>
<dbReference type="PROSITE" id="PS50014">
    <property type="entry name" value="BROMODOMAIN_2"/>
    <property type="match status" value="1"/>
</dbReference>
<keyword evidence="4" id="KW-0805">Transcription regulation</keyword>
<dbReference type="Pfam" id="PF00439">
    <property type="entry name" value="Bromodomain"/>
    <property type="match status" value="1"/>
</dbReference>
<proteinExistence type="predicted"/>
<evidence type="ECO:0000256" key="8">
    <source>
        <dbReference type="PROSITE-ProRule" id="PRU00035"/>
    </source>
</evidence>
<protein>
    <submittedName>
        <fullName evidence="13">Protein polybromo-1</fullName>
    </submittedName>
</protein>
<comment type="subcellular location">
    <subcellularLocation>
        <location evidence="1">Nucleus</location>
    </subcellularLocation>
</comment>
<evidence type="ECO:0000256" key="7">
    <source>
        <dbReference type="ARBA" id="ARBA00023242"/>
    </source>
</evidence>
<dbReference type="GO" id="GO:0003682">
    <property type="term" value="F:chromatin binding"/>
    <property type="evidence" value="ECO:0007669"/>
    <property type="project" value="TreeGrafter"/>
</dbReference>
<dbReference type="SMART" id="SM00297">
    <property type="entry name" value="BROMO"/>
    <property type="match status" value="1"/>
</dbReference>
<evidence type="ECO:0000256" key="9">
    <source>
        <dbReference type="PROSITE-ProRule" id="PRU00267"/>
    </source>
</evidence>
<dbReference type="PRINTS" id="PR00503">
    <property type="entry name" value="BROMODOMAIN"/>
</dbReference>
<evidence type="ECO:0000313" key="13">
    <source>
        <dbReference type="EMBL" id="MDE50592.1"/>
    </source>
</evidence>
<dbReference type="InterPro" id="IPR009071">
    <property type="entry name" value="HMG_box_dom"/>
</dbReference>
<dbReference type="SUPFAM" id="SSF47095">
    <property type="entry name" value="HMG-box"/>
    <property type="match status" value="1"/>
</dbReference>
<feature type="region of interest" description="Disordered" evidence="10">
    <location>
        <begin position="263"/>
        <end position="346"/>
    </location>
</feature>
<dbReference type="SUPFAM" id="SSF47370">
    <property type="entry name" value="Bromodomain"/>
    <property type="match status" value="1"/>
</dbReference>
<keyword evidence="2" id="KW-0677">Repeat</keyword>
<gene>
    <name evidence="13" type="primary">PBRM1_1</name>
    <name evidence="13" type="ORF">g.11624</name>
</gene>
<feature type="compositionally biased region" description="Basic and acidic residues" evidence="10">
    <location>
        <begin position="264"/>
        <end position="275"/>
    </location>
</feature>
<dbReference type="GO" id="GO:0006368">
    <property type="term" value="P:transcription elongation by RNA polymerase II"/>
    <property type="evidence" value="ECO:0007669"/>
    <property type="project" value="TreeGrafter"/>
</dbReference>
<feature type="domain" description="HMG box" evidence="12">
    <location>
        <begin position="205"/>
        <end position="273"/>
    </location>
</feature>
<keyword evidence="9" id="KW-0238">DNA-binding</keyword>
<name>A0A6G1SKV4_9ACAR</name>
<evidence type="ECO:0000259" key="12">
    <source>
        <dbReference type="PROSITE" id="PS50118"/>
    </source>
</evidence>
<evidence type="ECO:0000256" key="10">
    <source>
        <dbReference type="SAM" id="MobiDB-lite"/>
    </source>
</evidence>
<dbReference type="GO" id="GO:0006338">
    <property type="term" value="P:chromatin remodeling"/>
    <property type="evidence" value="ECO:0007669"/>
    <property type="project" value="InterPro"/>
</dbReference>
<evidence type="ECO:0000256" key="4">
    <source>
        <dbReference type="ARBA" id="ARBA00023015"/>
    </source>
</evidence>
<feature type="compositionally biased region" description="Polar residues" evidence="10">
    <location>
        <begin position="277"/>
        <end position="292"/>
    </location>
</feature>
<accession>A0A6G1SKV4</accession>
<evidence type="ECO:0000256" key="3">
    <source>
        <dbReference type="ARBA" id="ARBA00022853"/>
    </source>
</evidence>
<dbReference type="InterPro" id="IPR036910">
    <property type="entry name" value="HMG_box_dom_sf"/>
</dbReference>